<evidence type="ECO:0000259" key="2">
    <source>
        <dbReference type="Pfam" id="PF00561"/>
    </source>
</evidence>
<protein>
    <submittedName>
        <fullName evidence="3">Esterase YbfF</fullName>
        <ecNumber evidence="3">3.1.-.-</ecNumber>
    </submittedName>
</protein>
<dbReference type="SUPFAM" id="SSF53474">
    <property type="entry name" value="alpha/beta-Hydrolases"/>
    <property type="match status" value="1"/>
</dbReference>
<dbReference type="PRINTS" id="PR00111">
    <property type="entry name" value="ABHYDROLASE"/>
</dbReference>
<dbReference type="PANTHER" id="PTHR46118:SF4">
    <property type="entry name" value="PROTEIN ABHD11"/>
    <property type="match status" value="1"/>
</dbReference>
<dbReference type="EMBL" id="NSIT01000001">
    <property type="protein sequence ID" value="PJE80975.1"/>
    <property type="molecule type" value="Genomic_DNA"/>
</dbReference>
<dbReference type="AlphaFoldDB" id="A0A2H9TCJ8"/>
<organism evidence="3">
    <name type="scientific">invertebrate metagenome</name>
    <dbReference type="NCBI Taxonomy" id="1711999"/>
    <lineage>
        <taxon>unclassified sequences</taxon>
        <taxon>metagenomes</taxon>
        <taxon>organismal metagenomes</taxon>
    </lineage>
</organism>
<dbReference type="Gene3D" id="3.40.50.1820">
    <property type="entry name" value="alpha/beta hydrolase"/>
    <property type="match status" value="1"/>
</dbReference>
<sequence length="255" mass="29018">MQLYSKIQGNGEDILLLHGLFGSHENLGVIQRHLVNRGYRVHGIDLRNHGRSFWSDIMDYPTMASDILAYMNEKKLESASLIGHSMGGKVAMQLTLDHPDRICKLVIIDIAPVTYLPSHNNELRGMSALDIENLSTRQEADGQLKRLVPELPIRQFLLKNLRPRNNWGYQWRINLTAITHAYRNILNGIDPSTIPCINPALFLKGEASAYIQTEHHAAIKQFFPHYQLACIPGARHWLHVDAPQAVCQHITHFIE</sequence>
<dbReference type="InterPro" id="IPR000639">
    <property type="entry name" value="Epox_hydrolase-like"/>
</dbReference>
<dbReference type="GO" id="GO:0016787">
    <property type="term" value="F:hydrolase activity"/>
    <property type="evidence" value="ECO:0007669"/>
    <property type="project" value="UniProtKB-KW"/>
</dbReference>
<accession>A0A2H9TCJ8</accession>
<proteinExistence type="predicted"/>
<dbReference type="InterPro" id="IPR029058">
    <property type="entry name" value="AB_hydrolase_fold"/>
</dbReference>
<keyword evidence="1 3" id="KW-0378">Hydrolase</keyword>
<name>A0A2H9TCJ8_9ZZZZ</name>
<evidence type="ECO:0000313" key="3">
    <source>
        <dbReference type="EMBL" id="PJE80975.1"/>
    </source>
</evidence>
<evidence type="ECO:0000256" key="1">
    <source>
        <dbReference type="ARBA" id="ARBA00022801"/>
    </source>
</evidence>
<dbReference type="EC" id="3.1.-.-" evidence="3"/>
<feature type="domain" description="AB hydrolase-1" evidence="2">
    <location>
        <begin position="14"/>
        <end position="243"/>
    </location>
</feature>
<comment type="caution">
    <text evidence="3">The sequence shown here is derived from an EMBL/GenBank/DDBJ whole genome shotgun (WGS) entry which is preliminary data.</text>
</comment>
<dbReference type="InterPro" id="IPR000073">
    <property type="entry name" value="AB_hydrolase_1"/>
</dbReference>
<dbReference type="PANTHER" id="PTHR46118">
    <property type="entry name" value="PROTEIN ABHD11"/>
    <property type="match status" value="1"/>
</dbReference>
<dbReference type="PRINTS" id="PR00412">
    <property type="entry name" value="EPOXHYDRLASE"/>
</dbReference>
<dbReference type="Pfam" id="PF00561">
    <property type="entry name" value="Abhydrolase_1"/>
    <property type="match status" value="1"/>
</dbReference>
<reference evidence="3" key="1">
    <citation type="journal article" date="2017" name="Appl. Environ. Microbiol.">
        <title>Molecular characterization of an Endozoicomonas-like organism causing infection in king scallop Pecten maximus L.</title>
        <authorList>
            <person name="Cano I."/>
            <person name="van Aerle R."/>
            <person name="Ross S."/>
            <person name="Verner-Jeffreys D.W."/>
            <person name="Paley R.K."/>
            <person name="Rimmer G."/>
            <person name="Ryder D."/>
            <person name="Hooper P."/>
            <person name="Stone D."/>
            <person name="Feist S.W."/>
        </authorList>
    </citation>
    <scope>NUCLEOTIDE SEQUENCE</scope>
</reference>
<gene>
    <name evidence="3" type="primary">ybfF</name>
    <name evidence="3" type="ORF">CI610_00028</name>
</gene>